<feature type="compositionally biased region" description="Basic and acidic residues" evidence="1">
    <location>
        <begin position="242"/>
        <end position="255"/>
    </location>
</feature>
<sequence length="289" mass="30505">MAAVAAHSPSHPPHTTTTASSPRYNPAMTSSSSPPQQTQQQRNHQRTNQRAPPPARLPPAVHEPKPVILATPGMGYPFPLMLSRANTPREEILASPYKVQQRPPSPRRKVTPQGDGWDTPANSSRASSFAMSSRRPSTLTSTFSDSSCSTMSSTTSDALSSPGDDVSSASSPFSERADVNTSCASDTVPPPTTPAEHARSRIKHAGSTPGAPPPNPLVTLDIKPPEMLDLDDIRESAPSSPSHDRIASSTDDERKKRNPLTGGLAGLSMSGSHSSKEDGLGVGPKVEID</sequence>
<feature type="compositionally biased region" description="Low complexity" evidence="1">
    <location>
        <begin position="29"/>
        <end position="50"/>
    </location>
</feature>
<proteinExistence type="predicted"/>
<gene>
    <name evidence="2" type="ORF">RHTO0S_03e10308g</name>
</gene>
<protein>
    <submittedName>
        <fullName evidence="2">RHTO0S03e10308g1_1</fullName>
    </submittedName>
</protein>
<dbReference type="EMBL" id="LK052938">
    <property type="protein sequence ID" value="CDR38509.1"/>
    <property type="molecule type" value="Genomic_DNA"/>
</dbReference>
<evidence type="ECO:0000313" key="2">
    <source>
        <dbReference type="EMBL" id="CDR38509.1"/>
    </source>
</evidence>
<evidence type="ECO:0000256" key="1">
    <source>
        <dbReference type="SAM" id="MobiDB-lite"/>
    </source>
</evidence>
<organism evidence="2">
    <name type="scientific">Rhodotorula toruloides</name>
    <name type="common">Yeast</name>
    <name type="synonym">Rhodosporidium toruloides</name>
    <dbReference type="NCBI Taxonomy" id="5286"/>
    <lineage>
        <taxon>Eukaryota</taxon>
        <taxon>Fungi</taxon>
        <taxon>Dikarya</taxon>
        <taxon>Basidiomycota</taxon>
        <taxon>Pucciniomycotina</taxon>
        <taxon>Microbotryomycetes</taxon>
        <taxon>Sporidiobolales</taxon>
        <taxon>Sporidiobolaceae</taxon>
        <taxon>Rhodotorula</taxon>
    </lineage>
</organism>
<feature type="compositionally biased region" description="Basic and acidic residues" evidence="1">
    <location>
        <begin position="223"/>
        <end position="235"/>
    </location>
</feature>
<dbReference type="OrthoDB" id="2526760at2759"/>
<feature type="compositionally biased region" description="Low complexity" evidence="1">
    <location>
        <begin position="1"/>
        <end position="22"/>
    </location>
</feature>
<name>A0A061AT51_RHOTO</name>
<feature type="region of interest" description="Disordered" evidence="1">
    <location>
        <begin position="1"/>
        <end position="289"/>
    </location>
</feature>
<feature type="compositionally biased region" description="Low complexity" evidence="1">
    <location>
        <begin position="121"/>
        <end position="172"/>
    </location>
</feature>
<dbReference type="AlphaFoldDB" id="A0A061AT51"/>
<reference evidence="2" key="1">
    <citation type="journal article" date="2014" name="Genome Announc.">
        <title>Draft genome sequence of Rhodosporidium toruloides CECT1137, an oleaginous yeast of biotechnological interest.</title>
        <authorList>
            <person name="Morin N."/>
            <person name="Calcas X."/>
            <person name="Devillers H."/>
            <person name="Durrens P."/>
            <person name="Sherman D.J."/>
            <person name="Nicaud J.-M."/>
            <person name="Neuveglise C."/>
        </authorList>
    </citation>
    <scope>NUCLEOTIDE SEQUENCE</scope>
    <source>
        <strain evidence="2">CECT1137</strain>
    </source>
</reference>
<accession>A0A061AT51</accession>